<dbReference type="AlphaFoldDB" id="A0AAN6SD41"/>
<dbReference type="Proteomes" id="UP001303222">
    <property type="component" value="Unassembled WGS sequence"/>
</dbReference>
<evidence type="ECO:0000313" key="2">
    <source>
        <dbReference type="EMBL" id="KAK3948768.1"/>
    </source>
</evidence>
<comment type="caution">
    <text evidence="2">The sequence shown here is derived from an EMBL/GenBank/DDBJ whole genome shotgun (WGS) entry which is preliminary data.</text>
</comment>
<organism evidence="2 3">
    <name type="scientific">Pseudoneurospora amorphoporcata</name>
    <dbReference type="NCBI Taxonomy" id="241081"/>
    <lineage>
        <taxon>Eukaryota</taxon>
        <taxon>Fungi</taxon>
        <taxon>Dikarya</taxon>
        <taxon>Ascomycota</taxon>
        <taxon>Pezizomycotina</taxon>
        <taxon>Sordariomycetes</taxon>
        <taxon>Sordariomycetidae</taxon>
        <taxon>Sordariales</taxon>
        <taxon>Sordariaceae</taxon>
        <taxon>Pseudoneurospora</taxon>
    </lineage>
</organism>
<proteinExistence type="predicted"/>
<accession>A0AAN6SD41</accession>
<name>A0AAN6SD41_9PEZI</name>
<feature type="region of interest" description="Disordered" evidence="1">
    <location>
        <begin position="274"/>
        <end position="354"/>
    </location>
</feature>
<evidence type="ECO:0000256" key="1">
    <source>
        <dbReference type="SAM" id="MobiDB-lite"/>
    </source>
</evidence>
<keyword evidence="3" id="KW-1185">Reference proteome</keyword>
<protein>
    <submittedName>
        <fullName evidence="2">Uncharacterized protein</fullName>
    </submittedName>
</protein>
<reference evidence="2" key="2">
    <citation type="submission" date="2023-06" db="EMBL/GenBank/DDBJ databases">
        <authorList>
            <consortium name="Lawrence Berkeley National Laboratory"/>
            <person name="Mondo S.J."/>
            <person name="Hensen N."/>
            <person name="Bonometti L."/>
            <person name="Westerberg I."/>
            <person name="Brannstrom I.O."/>
            <person name="Guillou S."/>
            <person name="Cros-Aarteil S."/>
            <person name="Calhoun S."/>
            <person name="Haridas S."/>
            <person name="Kuo A."/>
            <person name="Pangilinan J."/>
            <person name="Riley R."/>
            <person name="Labutti K."/>
            <person name="Andreopoulos B."/>
            <person name="Lipzen A."/>
            <person name="Chen C."/>
            <person name="Yanf M."/>
            <person name="Daum C."/>
            <person name="Ng V."/>
            <person name="Clum A."/>
            <person name="Steindorff A."/>
            <person name="Ohm R."/>
            <person name="Martin F."/>
            <person name="Silar P."/>
            <person name="Natvig D."/>
            <person name="Lalanne C."/>
            <person name="Gautier V."/>
            <person name="Ament-Velasquez S.L."/>
            <person name="Kruys A."/>
            <person name="Hutchinson M.I."/>
            <person name="Powell A.J."/>
            <person name="Barry K."/>
            <person name="Miller A.N."/>
            <person name="Grigoriev I.V."/>
            <person name="Debuchy R."/>
            <person name="Gladieux P."/>
            <person name="Thoren M.H."/>
            <person name="Johannesson H."/>
        </authorList>
    </citation>
    <scope>NUCLEOTIDE SEQUENCE</scope>
    <source>
        <strain evidence="2">CBS 626.80</strain>
    </source>
</reference>
<evidence type="ECO:0000313" key="3">
    <source>
        <dbReference type="Proteomes" id="UP001303222"/>
    </source>
</evidence>
<feature type="compositionally biased region" description="Acidic residues" evidence="1">
    <location>
        <begin position="279"/>
        <end position="289"/>
    </location>
</feature>
<sequence>MSEQVPSHSTSSSARFSWSFDWRLHQSFYRNEEPVLFDRDGNTTIVTTTSPGLVKAAFYFGQRHAFWQLSVYLTQRLRDPFWVHLAGDIRRGLNSHFENMLTREEETIIEEMDHFPAPAIRLLFLFYNVLYREAPFPPYRVLPLPISQLPARVTENLSDATKAMWDAQVREESSQACTCDWLPEYFDTWKRVMELHLDIPLFPEGVTESRSRTVFGWILLRLSRDEVLKPWDSCLPGQEPACSLANGRVGHEEKARELIRRLKRCLWAWSADRDRDPVEDSEPDSDPAEQNDVMGMYTGVQHNEVEGPDAQYPNPVYGLPRENPNIDMPEDEQTRNRDPEDFVILQPSYPEDSD</sequence>
<gene>
    <name evidence="2" type="ORF">QBC32DRAFT_221186</name>
</gene>
<reference evidence="2" key="1">
    <citation type="journal article" date="2023" name="Mol. Phylogenet. Evol.">
        <title>Genome-scale phylogeny and comparative genomics of the fungal order Sordariales.</title>
        <authorList>
            <person name="Hensen N."/>
            <person name="Bonometti L."/>
            <person name="Westerberg I."/>
            <person name="Brannstrom I.O."/>
            <person name="Guillou S."/>
            <person name="Cros-Aarteil S."/>
            <person name="Calhoun S."/>
            <person name="Haridas S."/>
            <person name="Kuo A."/>
            <person name="Mondo S."/>
            <person name="Pangilinan J."/>
            <person name="Riley R."/>
            <person name="LaButti K."/>
            <person name="Andreopoulos B."/>
            <person name="Lipzen A."/>
            <person name="Chen C."/>
            <person name="Yan M."/>
            <person name="Daum C."/>
            <person name="Ng V."/>
            <person name="Clum A."/>
            <person name="Steindorff A."/>
            <person name="Ohm R.A."/>
            <person name="Martin F."/>
            <person name="Silar P."/>
            <person name="Natvig D.O."/>
            <person name="Lalanne C."/>
            <person name="Gautier V."/>
            <person name="Ament-Velasquez S.L."/>
            <person name="Kruys A."/>
            <person name="Hutchinson M.I."/>
            <person name="Powell A.J."/>
            <person name="Barry K."/>
            <person name="Miller A.N."/>
            <person name="Grigoriev I.V."/>
            <person name="Debuchy R."/>
            <person name="Gladieux P."/>
            <person name="Hiltunen Thoren M."/>
            <person name="Johannesson H."/>
        </authorList>
    </citation>
    <scope>NUCLEOTIDE SEQUENCE</scope>
    <source>
        <strain evidence="2">CBS 626.80</strain>
    </source>
</reference>
<dbReference type="EMBL" id="MU859245">
    <property type="protein sequence ID" value="KAK3948768.1"/>
    <property type="molecule type" value="Genomic_DNA"/>
</dbReference>